<dbReference type="EMBL" id="BSEH01000022">
    <property type="protein sequence ID" value="GLJ56586.1"/>
    <property type="molecule type" value="Genomic_DNA"/>
</dbReference>
<keyword evidence="2" id="KW-1185">Reference proteome</keyword>
<name>A0AAD3NN11_CRYJA</name>
<protein>
    <submittedName>
        <fullName evidence="1">Uncharacterized protein</fullName>
    </submittedName>
</protein>
<dbReference type="Proteomes" id="UP001234787">
    <property type="component" value="Unassembled WGS sequence"/>
</dbReference>
<organism evidence="1 2">
    <name type="scientific">Cryptomeria japonica</name>
    <name type="common">Japanese cedar</name>
    <name type="synonym">Cupressus japonica</name>
    <dbReference type="NCBI Taxonomy" id="3369"/>
    <lineage>
        <taxon>Eukaryota</taxon>
        <taxon>Viridiplantae</taxon>
        <taxon>Streptophyta</taxon>
        <taxon>Embryophyta</taxon>
        <taxon>Tracheophyta</taxon>
        <taxon>Spermatophyta</taxon>
        <taxon>Pinopsida</taxon>
        <taxon>Pinidae</taxon>
        <taxon>Conifers II</taxon>
        <taxon>Cupressales</taxon>
        <taxon>Cupressaceae</taxon>
        <taxon>Cryptomeria</taxon>
    </lineage>
</organism>
<evidence type="ECO:0000313" key="1">
    <source>
        <dbReference type="EMBL" id="GLJ56586.1"/>
    </source>
</evidence>
<comment type="caution">
    <text evidence="1">The sequence shown here is derived from an EMBL/GenBank/DDBJ whole genome shotgun (WGS) entry which is preliminary data.</text>
</comment>
<sequence>MEPNESGRNLTGSSSGWKLELPVEQGSHSSPSPDCSYPFLLNALGISFLSCSLSRVHLTNCGSSRFRWDQTSPVITNMGNRKWEILVQQLDGSTAAGGKDGQLGLPVVNSFNNKGRASPRHSKSIISSLAWTISLLEMGENEQSNEGVWEGEGASKRY</sequence>
<accession>A0AAD3NN11</accession>
<evidence type="ECO:0000313" key="2">
    <source>
        <dbReference type="Proteomes" id="UP001234787"/>
    </source>
</evidence>
<reference evidence="1" key="1">
    <citation type="submission" date="2022-12" db="EMBL/GenBank/DDBJ databases">
        <title>Chromosome-Level Genome Assembly of Japanese Cedar (Cryptomeriajaponica D. Don).</title>
        <authorList>
            <person name="Fujino T."/>
            <person name="Yamaguchi K."/>
            <person name="Yokoyama T."/>
            <person name="Hamanaka T."/>
            <person name="Harazono Y."/>
            <person name="Kamada H."/>
            <person name="Kobayashi W."/>
            <person name="Ujino-Ihara T."/>
            <person name="Uchiyama K."/>
            <person name="Matsumoto A."/>
            <person name="Izuno A."/>
            <person name="Tsumura Y."/>
            <person name="Toyoda A."/>
            <person name="Shigenobu S."/>
            <person name="Moriguchi Y."/>
            <person name="Ueno S."/>
            <person name="Kasahara M."/>
        </authorList>
    </citation>
    <scope>NUCLEOTIDE SEQUENCE</scope>
</reference>
<gene>
    <name evidence="1" type="ORF">SUGI_1229190</name>
</gene>
<dbReference type="AlphaFoldDB" id="A0AAD3NN11"/>
<proteinExistence type="predicted"/>